<dbReference type="AlphaFoldDB" id="A0A919BK31"/>
<reference evidence="2" key="2">
    <citation type="submission" date="2020-09" db="EMBL/GenBank/DDBJ databases">
        <authorList>
            <person name="Sun Q."/>
            <person name="Ohkuma M."/>
        </authorList>
    </citation>
    <scope>NUCLEOTIDE SEQUENCE</scope>
    <source>
        <strain evidence="2">JCM 4122</strain>
    </source>
</reference>
<dbReference type="Proteomes" id="UP000632849">
    <property type="component" value="Unassembled WGS sequence"/>
</dbReference>
<keyword evidence="3" id="KW-1185">Reference proteome</keyword>
<evidence type="ECO:0000313" key="2">
    <source>
        <dbReference type="EMBL" id="GHF92880.1"/>
    </source>
</evidence>
<organism evidence="2 3">
    <name type="scientific">Streptomyces filamentosus</name>
    <name type="common">Streptomyces roseosporus</name>
    <dbReference type="NCBI Taxonomy" id="67294"/>
    <lineage>
        <taxon>Bacteria</taxon>
        <taxon>Bacillati</taxon>
        <taxon>Actinomycetota</taxon>
        <taxon>Actinomycetes</taxon>
        <taxon>Kitasatosporales</taxon>
        <taxon>Streptomycetaceae</taxon>
        <taxon>Streptomyces</taxon>
    </lineage>
</organism>
<evidence type="ECO:0000256" key="1">
    <source>
        <dbReference type="SAM" id="MobiDB-lite"/>
    </source>
</evidence>
<feature type="region of interest" description="Disordered" evidence="1">
    <location>
        <begin position="1"/>
        <end position="60"/>
    </location>
</feature>
<comment type="caution">
    <text evidence="2">The sequence shown here is derived from an EMBL/GenBank/DDBJ whole genome shotgun (WGS) entry which is preliminary data.</text>
</comment>
<protein>
    <submittedName>
        <fullName evidence="2">Uncharacterized protein</fullName>
    </submittedName>
</protein>
<accession>A0A919BK31</accession>
<feature type="region of interest" description="Disordered" evidence="1">
    <location>
        <begin position="115"/>
        <end position="134"/>
    </location>
</feature>
<name>A0A919BK31_STRFL</name>
<sequence>MDEQAEEEAEEDEGAGGQADLAVHGPDGLGGGAGRAVQGVARGGPAAGAAGEVEGGDAVGGEAVAGAGGAVAGLADQEEFAAGGGGLQGGDGAGERVEGDVVGAGDVAGGVLGGVRTSTTARSGRRSRASAASRTGGVLMADVILGCRRPPVPGE</sequence>
<proteinExistence type="predicted"/>
<reference evidence="2" key="1">
    <citation type="journal article" date="2014" name="Int. J. Syst. Evol. Microbiol.">
        <title>Complete genome sequence of Corynebacterium casei LMG S-19264T (=DSM 44701T), isolated from a smear-ripened cheese.</title>
        <authorList>
            <consortium name="US DOE Joint Genome Institute (JGI-PGF)"/>
            <person name="Walter F."/>
            <person name="Albersmeier A."/>
            <person name="Kalinowski J."/>
            <person name="Ruckert C."/>
        </authorList>
    </citation>
    <scope>NUCLEOTIDE SEQUENCE</scope>
    <source>
        <strain evidence="2">JCM 4122</strain>
    </source>
</reference>
<gene>
    <name evidence="2" type="ORF">GCM10017667_23190</name>
</gene>
<dbReference type="EMBL" id="BNBE01000001">
    <property type="protein sequence ID" value="GHF92880.1"/>
    <property type="molecule type" value="Genomic_DNA"/>
</dbReference>
<evidence type="ECO:0000313" key="3">
    <source>
        <dbReference type="Proteomes" id="UP000632849"/>
    </source>
</evidence>
<feature type="compositionally biased region" description="Acidic residues" evidence="1">
    <location>
        <begin position="1"/>
        <end position="14"/>
    </location>
</feature>